<dbReference type="InterPro" id="IPR019613">
    <property type="entry name" value="DUF4198"/>
</dbReference>
<dbReference type="Proteomes" id="UP000515977">
    <property type="component" value="Chromosome"/>
</dbReference>
<accession>A0A7G9QRZ7</accession>
<feature type="chain" id="PRO_5028817519" evidence="1">
    <location>
        <begin position="19"/>
        <end position="265"/>
    </location>
</feature>
<reference evidence="2 3" key="1">
    <citation type="submission" date="2020-08" db="EMBL/GenBank/DDBJ databases">
        <title>Genome sequence of Thermomonas brevis KACC 16975T.</title>
        <authorList>
            <person name="Hyun D.-W."/>
            <person name="Bae J.-W."/>
        </authorList>
    </citation>
    <scope>NUCLEOTIDE SEQUENCE [LARGE SCALE GENOMIC DNA]</scope>
    <source>
        <strain evidence="2 3">KACC 16975</strain>
    </source>
</reference>
<keyword evidence="3" id="KW-1185">Reference proteome</keyword>
<protein>
    <submittedName>
        <fullName evidence="2">DUF4198 domain-containing protein</fullName>
    </submittedName>
</protein>
<evidence type="ECO:0000313" key="2">
    <source>
        <dbReference type="EMBL" id="QNN46122.1"/>
    </source>
</evidence>
<gene>
    <name evidence="2" type="ORF">H9L17_13190</name>
</gene>
<dbReference type="Pfam" id="PF10670">
    <property type="entry name" value="DUF4198"/>
    <property type="match status" value="1"/>
</dbReference>
<keyword evidence="1" id="KW-0732">Signal</keyword>
<feature type="signal peptide" evidence="1">
    <location>
        <begin position="1"/>
        <end position="18"/>
    </location>
</feature>
<dbReference type="EMBL" id="CP060711">
    <property type="protein sequence ID" value="QNN46122.1"/>
    <property type="molecule type" value="Genomic_DNA"/>
</dbReference>
<organism evidence="2 3">
    <name type="scientific">Thermomonas brevis</name>
    <dbReference type="NCBI Taxonomy" id="215691"/>
    <lineage>
        <taxon>Bacteria</taxon>
        <taxon>Pseudomonadati</taxon>
        <taxon>Pseudomonadota</taxon>
        <taxon>Gammaproteobacteria</taxon>
        <taxon>Lysobacterales</taxon>
        <taxon>Lysobacteraceae</taxon>
        <taxon>Thermomonas</taxon>
    </lineage>
</organism>
<evidence type="ECO:0000256" key="1">
    <source>
        <dbReference type="SAM" id="SignalP"/>
    </source>
</evidence>
<evidence type="ECO:0000313" key="3">
    <source>
        <dbReference type="Proteomes" id="UP000515977"/>
    </source>
</evidence>
<proteinExistence type="predicted"/>
<dbReference type="RefSeq" id="WP_187569884.1">
    <property type="nucleotide sequence ID" value="NZ_CP060711.1"/>
</dbReference>
<dbReference type="KEGG" id="tbv:H9L17_13190"/>
<sequence>MKTLPLLTGLLAASIAFAVSAHTPYLAPSDFAPQPGATIALDAAFTETFLVPEVAFDGGEFAVIGPDGKRGAPDKVQLFKLRTVVEHTLAKTPGTWRFSTGPRLGARFRTWEVDGKRESSRDAEAKVPAGAKIVSDFQSLTLAETYVTAGAPDRAALAPRGKGLELVAIDHPNDLFVGERFAFVVQYDGKPLANQPVEITEAVWTSDRKPQVVKLTTDAQGKAAMELRQAGTWVALTRHRTPAPAGSGAPEYSNSYTLTFRVLAQ</sequence>
<name>A0A7G9QRZ7_9GAMM</name>
<dbReference type="AlphaFoldDB" id="A0A7G9QRZ7"/>